<organism evidence="2 3">
    <name type="scientific">Stutzerimonas nitrititolerans</name>
    <dbReference type="NCBI Taxonomy" id="2482751"/>
    <lineage>
        <taxon>Bacteria</taxon>
        <taxon>Pseudomonadati</taxon>
        <taxon>Pseudomonadota</taxon>
        <taxon>Gammaproteobacteria</taxon>
        <taxon>Pseudomonadales</taxon>
        <taxon>Pseudomonadaceae</taxon>
        <taxon>Stutzerimonas</taxon>
    </lineage>
</organism>
<sequence>MIKQVLTTSLIALGIGYLCQLAQTAGQSQYLNDFLKGNLITLLIALLAINSATMGIVLTKIRELIDKKGVGSESFSATKAEMLLSIKEQVGLIALSVILLTLNDSVFVLSTSELKSGMSVAICSIFAYSLLNLYDTAKSVIIIIDYD</sequence>
<keyword evidence="1" id="KW-0812">Transmembrane</keyword>
<dbReference type="Proteomes" id="UP000269134">
    <property type="component" value="Unassembled WGS sequence"/>
</dbReference>
<keyword evidence="1" id="KW-1133">Transmembrane helix</keyword>
<dbReference type="GeneID" id="84611411"/>
<evidence type="ECO:0000256" key="1">
    <source>
        <dbReference type="SAM" id="Phobius"/>
    </source>
</evidence>
<protein>
    <submittedName>
        <fullName evidence="2">Uncharacterized protein</fullName>
    </submittedName>
</protein>
<keyword evidence="3" id="KW-1185">Reference proteome</keyword>
<gene>
    <name evidence="2" type="ORF">EA795_20495</name>
</gene>
<feature type="transmembrane region" description="Helical" evidence="1">
    <location>
        <begin position="116"/>
        <end position="134"/>
    </location>
</feature>
<dbReference type="EMBL" id="RFFL01000039">
    <property type="protein sequence ID" value="RMH96312.1"/>
    <property type="molecule type" value="Genomic_DNA"/>
</dbReference>
<comment type="caution">
    <text evidence="2">The sequence shown here is derived from an EMBL/GenBank/DDBJ whole genome shotgun (WGS) entry which is preliminary data.</text>
</comment>
<evidence type="ECO:0000313" key="2">
    <source>
        <dbReference type="EMBL" id="RMH96312.1"/>
    </source>
</evidence>
<keyword evidence="1" id="KW-0472">Membrane</keyword>
<dbReference type="RefSeq" id="WP_122079211.1">
    <property type="nucleotide sequence ID" value="NZ_RFFL01000039.1"/>
</dbReference>
<feature type="transmembrane region" description="Helical" evidence="1">
    <location>
        <begin position="90"/>
        <end position="110"/>
    </location>
</feature>
<accession>A0ABX9USS5</accession>
<name>A0ABX9USS5_9GAMM</name>
<reference evidence="2 3" key="1">
    <citation type="submission" date="2018-10" db="EMBL/GenBank/DDBJ databases">
        <title>Pseudomonas sp. GL14 genome.</title>
        <authorList>
            <person name="Peng J."/>
            <person name="Liu Z.-P."/>
        </authorList>
    </citation>
    <scope>NUCLEOTIDE SEQUENCE [LARGE SCALE GENOMIC DNA]</scope>
    <source>
        <strain evidence="2 3">GL14</strain>
    </source>
</reference>
<proteinExistence type="predicted"/>
<evidence type="ECO:0000313" key="3">
    <source>
        <dbReference type="Proteomes" id="UP000269134"/>
    </source>
</evidence>
<feature type="transmembrane region" description="Helical" evidence="1">
    <location>
        <begin position="37"/>
        <end position="58"/>
    </location>
</feature>